<dbReference type="SUPFAM" id="SSF48576">
    <property type="entry name" value="Terpenoid synthases"/>
    <property type="match status" value="1"/>
</dbReference>
<dbReference type="InterPro" id="IPR024652">
    <property type="entry name" value="Trichodiene_synth"/>
</dbReference>
<comment type="caution">
    <text evidence="3">The sequence shown here is derived from an EMBL/GenBank/DDBJ whole genome shotgun (WGS) entry which is preliminary data.</text>
</comment>
<keyword evidence="2" id="KW-0456">Lyase</keyword>
<comment type="similarity">
    <text evidence="1">Belongs to the trichodiene synthase family.</text>
</comment>
<proteinExistence type="inferred from homology"/>
<name>A0A5M3YX82_ASPTE</name>
<gene>
    <name evidence="3" type="ORF">ATEIFO6365_0006054100</name>
</gene>
<dbReference type="AlphaFoldDB" id="A0A5M3YX82"/>
<dbReference type="SFLD" id="SFLDG01021">
    <property type="entry name" value="Trichodiene_Synthase_Like"/>
    <property type="match status" value="1"/>
</dbReference>
<evidence type="ECO:0000256" key="2">
    <source>
        <dbReference type="ARBA" id="ARBA00023239"/>
    </source>
</evidence>
<dbReference type="GO" id="GO:0016838">
    <property type="term" value="F:carbon-oxygen lyase activity, acting on phosphates"/>
    <property type="evidence" value="ECO:0007669"/>
    <property type="project" value="InterPro"/>
</dbReference>
<dbReference type="Proteomes" id="UP000452235">
    <property type="component" value="Unassembled WGS sequence"/>
</dbReference>
<dbReference type="Gene3D" id="1.10.600.10">
    <property type="entry name" value="Farnesyl Diphosphate Synthase"/>
    <property type="match status" value="1"/>
</dbReference>
<accession>A0A5M3YX82</accession>
<dbReference type="EMBL" id="BLJY01000006">
    <property type="protein sequence ID" value="GFF17204.1"/>
    <property type="molecule type" value="Genomic_DNA"/>
</dbReference>
<dbReference type="Pfam" id="PF06330">
    <property type="entry name" value="TRI5"/>
    <property type="match status" value="1"/>
</dbReference>
<organism evidence="3 4">
    <name type="scientific">Aspergillus terreus</name>
    <dbReference type="NCBI Taxonomy" id="33178"/>
    <lineage>
        <taxon>Eukaryota</taxon>
        <taxon>Fungi</taxon>
        <taxon>Dikarya</taxon>
        <taxon>Ascomycota</taxon>
        <taxon>Pezizomycotina</taxon>
        <taxon>Eurotiomycetes</taxon>
        <taxon>Eurotiomycetidae</taxon>
        <taxon>Eurotiales</taxon>
        <taxon>Aspergillaceae</taxon>
        <taxon>Aspergillus</taxon>
        <taxon>Aspergillus subgen. Circumdati</taxon>
    </lineage>
</organism>
<sequence>MSICTGSSVSRKDFEDVINGFLKSISYRRPEVHANILALKDATEARLLATGVSADLIARIQMFVETGVAASSCTYSHTSREVQEAIAEYSVLAAAIDDLAVNMTEDLRTFASKILRGQPLEHELLCSTKIWMETKRLLFGEFAGDMIVKSTLDFLSISNFEAKIEKTDILRGSSCAPETAEYLRDKSGAGEVYALFIFPEDQFPENRYLESYLPAIPYFIQYVDLVNDVISFYKEEQQHERNNFIHIYARSHSISPLEALMETRRRAVEVYHHAVGILSKDGDKRLLEAGLSFLHGYVTFHFCTPRYRLETLDIPAVKEDMGFVLGSGTSQADVCRNWFDNGPRNGVKV</sequence>
<evidence type="ECO:0000313" key="3">
    <source>
        <dbReference type="EMBL" id="GFF17204.1"/>
    </source>
</evidence>
<keyword evidence="4" id="KW-1185">Reference proteome</keyword>
<dbReference type="InterPro" id="IPR008949">
    <property type="entry name" value="Isoprenoid_synthase_dom_sf"/>
</dbReference>
<reference evidence="3 4" key="1">
    <citation type="submission" date="2020-01" db="EMBL/GenBank/DDBJ databases">
        <title>Aspergillus terreus IFO 6365 whole genome shotgun sequence.</title>
        <authorList>
            <person name="Kanamasa S."/>
            <person name="Takahashi H."/>
        </authorList>
    </citation>
    <scope>NUCLEOTIDE SEQUENCE [LARGE SCALE GENOMIC DNA]</scope>
    <source>
        <strain evidence="3 4">IFO 6365</strain>
    </source>
</reference>
<protein>
    <submittedName>
        <fullName evidence="3">Terpenoid synthase</fullName>
    </submittedName>
</protein>
<evidence type="ECO:0000256" key="1">
    <source>
        <dbReference type="ARBA" id="ARBA00007946"/>
    </source>
</evidence>
<dbReference type="OrthoDB" id="2998174at2759"/>
<dbReference type="SFLD" id="SFLDS00005">
    <property type="entry name" value="Isoprenoid_Synthase_Type_I"/>
    <property type="match status" value="1"/>
</dbReference>
<dbReference type="VEuPathDB" id="FungiDB:ATEG_03309"/>
<evidence type="ECO:0000313" key="4">
    <source>
        <dbReference type="Proteomes" id="UP000452235"/>
    </source>
</evidence>